<reference evidence="1" key="1">
    <citation type="submission" date="2022-01" db="EMBL/GenBank/DDBJ databases">
        <authorList>
            <person name="King R."/>
        </authorList>
    </citation>
    <scope>NUCLEOTIDE SEQUENCE</scope>
</reference>
<name>A0A9N9MQ91_9CUCU</name>
<protein>
    <submittedName>
        <fullName evidence="1">Uncharacterized protein</fullName>
    </submittedName>
</protein>
<proteinExistence type="predicted"/>
<evidence type="ECO:0000313" key="1">
    <source>
        <dbReference type="EMBL" id="CAG9769305.1"/>
    </source>
</evidence>
<gene>
    <name evidence="1" type="ORF">CEUTPL_LOCUS9817</name>
</gene>
<dbReference type="AlphaFoldDB" id="A0A9N9MQ91"/>
<accession>A0A9N9MQ91</accession>
<evidence type="ECO:0000313" key="2">
    <source>
        <dbReference type="Proteomes" id="UP001152799"/>
    </source>
</evidence>
<organism evidence="1 2">
    <name type="scientific">Ceutorhynchus assimilis</name>
    <name type="common">cabbage seed weevil</name>
    <dbReference type="NCBI Taxonomy" id="467358"/>
    <lineage>
        <taxon>Eukaryota</taxon>
        <taxon>Metazoa</taxon>
        <taxon>Ecdysozoa</taxon>
        <taxon>Arthropoda</taxon>
        <taxon>Hexapoda</taxon>
        <taxon>Insecta</taxon>
        <taxon>Pterygota</taxon>
        <taxon>Neoptera</taxon>
        <taxon>Endopterygota</taxon>
        <taxon>Coleoptera</taxon>
        <taxon>Polyphaga</taxon>
        <taxon>Cucujiformia</taxon>
        <taxon>Curculionidae</taxon>
        <taxon>Ceutorhynchinae</taxon>
        <taxon>Ceutorhynchus</taxon>
    </lineage>
</organism>
<dbReference type="OrthoDB" id="6760986at2759"/>
<sequence>MFAIKTTDAFWCGTWSDMVIEQHSMIAIKTQGGLTQRRGFIETTLARWIASMAPCSSVTNMLENFSSEHVELRHSRQQRDENDLSKFSDWLETYNPFESRKFISLYSQAVAHDTVNCDKVQSINNTIIVNKREVVINPMQLFKRIICSNKSPEQLKECFSYELAPYPLSLFKDGHLRGGSKSQLLKEFDSILPPGQHTPNCPNNTVYVLDGGLVLHKAVWQKPATYREICIQYVNYAVHSYGRNCVVIFDGYDETHFSTKGQLQKLRSNQSLVVDLINLDTAVSCTQEEFLKNNEKKKSLLCQKVFPKKQE</sequence>
<dbReference type="EMBL" id="OU892281">
    <property type="protein sequence ID" value="CAG9769305.1"/>
    <property type="molecule type" value="Genomic_DNA"/>
</dbReference>
<keyword evidence="2" id="KW-1185">Reference proteome</keyword>
<dbReference type="Proteomes" id="UP001152799">
    <property type="component" value="Chromosome 5"/>
</dbReference>